<dbReference type="PANTHER" id="PTHR32226">
    <property type="entry name" value="TELO2-INTERACTING PROTEIN 2"/>
    <property type="match status" value="1"/>
</dbReference>
<reference evidence="3 4" key="1">
    <citation type="submission" date="2024-01" db="EMBL/GenBank/DDBJ databases">
        <authorList>
            <person name="Alioto T."/>
            <person name="Alioto T."/>
            <person name="Gomez Garrido J."/>
        </authorList>
    </citation>
    <scope>NUCLEOTIDE SEQUENCE [LARGE SCALE GENOMIC DNA]</scope>
</reference>
<dbReference type="InterPro" id="IPR016024">
    <property type="entry name" value="ARM-type_fold"/>
</dbReference>
<dbReference type="AlphaFoldDB" id="A0AAV1QI90"/>
<name>A0AAV1QI90_SCOSC</name>
<comment type="similarity">
    <text evidence="1">Belongs to the TTI2 family.</text>
</comment>
<feature type="region of interest" description="Disordered" evidence="2">
    <location>
        <begin position="199"/>
        <end position="242"/>
    </location>
</feature>
<proteinExistence type="inferred from homology"/>
<comment type="caution">
    <text evidence="3">The sequence shown here is derived from an EMBL/GenBank/DDBJ whole genome shotgun (WGS) entry which is preliminary data.</text>
</comment>
<evidence type="ECO:0000313" key="3">
    <source>
        <dbReference type="EMBL" id="CAK6983816.1"/>
    </source>
</evidence>
<dbReference type="GO" id="GO:0005634">
    <property type="term" value="C:nucleus"/>
    <property type="evidence" value="ECO:0007669"/>
    <property type="project" value="TreeGrafter"/>
</dbReference>
<feature type="compositionally biased region" description="Basic and acidic residues" evidence="2">
    <location>
        <begin position="199"/>
        <end position="211"/>
    </location>
</feature>
<sequence>MELSSLLDDLRLSSSSAEKPRPSASLPPITELLSHLQQQLIGAADESCLSLIGRVERLFQSGDPDWLFSACSANQGAEQAGWAGLQAAYLSVVRAVIGCAALPLCEDDCPPPAAAYHSIPPRAAAASSALTALLSTLGNLQGGGGAGVRGQRGLLLTLAPQVCVFSVTHIQVQVWTSSSSRKAAKTLQEELLRAGSWRDSSHLLMGDRRPGEEEEEEEEEQEQEQEQEGQQEEQEQEEQGGRRRGILGGILDVLQPQLTKDSWQRCEAVKLVFAWTLLQVTRPSLSPHLPRLLPPSLLLNDHHRPENCMLGIRCLHHIVLNTPSSDLRQWNSADVVYQALFKHLYTSDDDVIQLVLSCLLDLLLVLEKPPSSLAPSSSRRKPCRHDDVLRLVLTHMEAEHKVALRRVYASALPQYLDRMGVALCRHLRRLERVVLGYLELRDPPEETSTMKILQVLQKILKAAWPRMETRVDTLLRCLLRLLVDVSSDCELRDSVKEEVMNQTVHCIQLLDSCSHGKIQSLLQQVDSSCCSSEVLGCLATVTMRTER</sequence>
<keyword evidence="4" id="KW-1185">Reference proteome</keyword>
<evidence type="ECO:0000256" key="1">
    <source>
        <dbReference type="ARBA" id="ARBA00034736"/>
    </source>
</evidence>
<feature type="compositionally biased region" description="Acidic residues" evidence="2">
    <location>
        <begin position="212"/>
        <end position="238"/>
    </location>
</feature>
<dbReference type="Proteomes" id="UP001314229">
    <property type="component" value="Unassembled WGS sequence"/>
</dbReference>
<evidence type="ECO:0000256" key="2">
    <source>
        <dbReference type="SAM" id="MobiDB-lite"/>
    </source>
</evidence>
<dbReference type="GO" id="GO:0110078">
    <property type="term" value="C:TTT Hsp90 cochaperone complex"/>
    <property type="evidence" value="ECO:0007669"/>
    <property type="project" value="InterPro"/>
</dbReference>
<dbReference type="Pfam" id="PF10521">
    <property type="entry name" value="Tti2"/>
    <property type="match status" value="1"/>
</dbReference>
<gene>
    <name evidence="3" type="ORF">FSCOSCO3_A023539</name>
</gene>
<dbReference type="EMBL" id="CAWUFR010001466">
    <property type="protein sequence ID" value="CAK6983816.1"/>
    <property type="molecule type" value="Genomic_DNA"/>
</dbReference>
<evidence type="ECO:0000313" key="4">
    <source>
        <dbReference type="Proteomes" id="UP001314229"/>
    </source>
</evidence>
<protein>
    <submittedName>
        <fullName evidence="3">TELO2-interacting protein 2 isoform X2</fullName>
    </submittedName>
</protein>
<organism evidence="3 4">
    <name type="scientific">Scomber scombrus</name>
    <name type="common">Atlantic mackerel</name>
    <name type="synonym">Scomber vernalis</name>
    <dbReference type="NCBI Taxonomy" id="13677"/>
    <lineage>
        <taxon>Eukaryota</taxon>
        <taxon>Metazoa</taxon>
        <taxon>Chordata</taxon>
        <taxon>Craniata</taxon>
        <taxon>Vertebrata</taxon>
        <taxon>Euteleostomi</taxon>
        <taxon>Actinopterygii</taxon>
        <taxon>Neopterygii</taxon>
        <taxon>Teleostei</taxon>
        <taxon>Neoteleostei</taxon>
        <taxon>Acanthomorphata</taxon>
        <taxon>Pelagiaria</taxon>
        <taxon>Scombriformes</taxon>
        <taxon>Scombridae</taxon>
        <taxon>Scomber</taxon>
    </lineage>
</organism>
<dbReference type="SUPFAM" id="SSF48371">
    <property type="entry name" value="ARM repeat"/>
    <property type="match status" value="1"/>
</dbReference>
<dbReference type="GO" id="GO:0005829">
    <property type="term" value="C:cytosol"/>
    <property type="evidence" value="ECO:0007669"/>
    <property type="project" value="TreeGrafter"/>
</dbReference>
<accession>A0AAV1QI90</accession>
<dbReference type="PANTHER" id="PTHR32226:SF2">
    <property type="entry name" value="TELO2-INTERACTING PROTEIN 2"/>
    <property type="match status" value="1"/>
</dbReference>
<dbReference type="InterPro" id="IPR018870">
    <property type="entry name" value="Tti2"/>
</dbReference>